<evidence type="ECO:0000313" key="2">
    <source>
        <dbReference type="Proteomes" id="UP001177021"/>
    </source>
</evidence>
<organism evidence="1 2">
    <name type="scientific">Trifolium pratense</name>
    <name type="common">Red clover</name>
    <dbReference type="NCBI Taxonomy" id="57577"/>
    <lineage>
        <taxon>Eukaryota</taxon>
        <taxon>Viridiplantae</taxon>
        <taxon>Streptophyta</taxon>
        <taxon>Embryophyta</taxon>
        <taxon>Tracheophyta</taxon>
        <taxon>Spermatophyta</taxon>
        <taxon>Magnoliopsida</taxon>
        <taxon>eudicotyledons</taxon>
        <taxon>Gunneridae</taxon>
        <taxon>Pentapetalae</taxon>
        <taxon>rosids</taxon>
        <taxon>fabids</taxon>
        <taxon>Fabales</taxon>
        <taxon>Fabaceae</taxon>
        <taxon>Papilionoideae</taxon>
        <taxon>50 kb inversion clade</taxon>
        <taxon>NPAAA clade</taxon>
        <taxon>Hologalegina</taxon>
        <taxon>IRL clade</taxon>
        <taxon>Trifolieae</taxon>
        <taxon>Trifolium</taxon>
    </lineage>
</organism>
<dbReference type="Proteomes" id="UP001177021">
    <property type="component" value="Unassembled WGS sequence"/>
</dbReference>
<evidence type="ECO:0000313" key="1">
    <source>
        <dbReference type="EMBL" id="CAJ2634488.1"/>
    </source>
</evidence>
<sequence>MMKTNPLQYLPHELIIQILLRLPVTSLLRFKCVCKLWLTLISDIHFANSHFQITAATHTHRILFISYSATHETRSIDFEASLHDNSACVSPNLNFMYSQQPYFSLNIKGSCGGFIVLHCFVGLIYLWNPSTGLHKRISLSPINFKGKIFRHLYGFGYDQSRDDYLLVSMSYHDTNNLDNISSHLELFSLRDNMWKKIEGNHFLYMDRNKWDDPIAGTFFNRAIHWLAFRHDISMNLIVAFDLMEKKLLDIHLPNDFCCKSYHCDLWVFGDSLSLWGMGDGAVEIWVMKEYKVNSSWTKTLFLPIDGIPSRYFSPLCCTKSGDIVGTDGSMGLMKYDDKGQLLEHHIYCNDPCESLAIMYTESLLSVPTLLIEFKKMTQTIKTRRRSTRRMRL</sequence>
<dbReference type="EMBL" id="CASHSV030000002">
    <property type="protein sequence ID" value="CAJ2634488.1"/>
    <property type="molecule type" value="Genomic_DNA"/>
</dbReference>
<reference evidence="1" key="1">
    <citation type="submission" date="2023-10" db="EMBL/GenBank/DDBJ databases">
        <authorList>
            <person name="Rodriguez Cubillos JULIANA M."/>
            <person name="De Vega J."/>
        </authorList>
    </citation>
    <scope>NUCLEOTIDE SEQUENCE</scope>
</reference>
<accession>A0ACB0IPQ7</accession>
<keyword evidence="2" id="KW-1185">Reference proteome</keyword>
<proteinExistence type="predicted"/>
<protein>
    <submittedName>
        <fullName evidence="1">Uncharacterized protein</fullName>
    </submittedName>
</protein>
<comment type="caution">
    <text evidence="1">The sequence shown here is derived from an EMBL/GenBank/DDBJ whole genome shotgun (WGS) entry which is preliminary data.</text>
</comment>
<gene>
    <name evidence="1" type="ORF">MILVUS5_LOCUS5374</name>
</gene>
<name>A0ACB0IPQ7_TRIPR</name>